<dbReference type="EMBL" id="LR798422">
    <property type="protein sequence ID" value="CAB5230626.1"/>
    <property type="molecule type" value="Genomic_DNA"/>
</dbReference>
<reference evidence="2" key="1">
    <citation type="submission" date="2020-05" db="EMBL/GenBank/DDBJ databases">
        <authorList>
            <person name="Chiriac C."/>
            <person name="Salcher M."/>
            <person name="Ghai R."/>
            <person name="Kavagutti S V."/>
        </authorList>
    </citation>
    <scope>NUCLEOTIDE SEQUENCE</scope>
</reference>
<evidence type="ECO:0000313" key="4">
    <source>
        <dbReference type="EMBL" id="CAB4215826.1"/>
    </source>
</evidence>
<evidence type="ECO:0000313" key="3">
    <source>
        <dbReference type="EMBL" id="CAB4193680.1"/>
    </source>
</evidence>
<evidence type="ECO:0000313" key="2">
    <source>
        <dbReference type="EMBL" id="CAB4185134.1"/>
    </source>
</evidence>
<dbReference type="EMBL" id="LR797435">
    <property type="protein sequence ID" value="CAB4215826.1"/>
    <property type="molecule type" value="Genomic_DNA"/>
</dbReference>
<evidence type="ECO:0000313" key="5">
    <source>
        <dbReference type="EMBL" id="CAB5230626.1"/>
    </source>
</evidence>
<accession>A0A6J5R078</accession>
<dbReference type="EMBL" id="LR797079">
    <property type="protein sequence ID" value="CAB4185134.1"/>
    <property type="molecule type" value="Genomic_DNA"/>
</dbReference>
<dbReference type="EMBL" id="LR797194">
    <property type="protein sequence ID" value="CAB4193680.1"/>
    <property type="molecule type" value="Genomic_DNA"/>
</dbReference>
<gene>
    <name evidence="2" type="ORF">UFOVP1123_21</name>
    <name evidence="3" type="ORF">UFOVP1239_129</name>
    <name evidence="4" type="ORF">UFOVP1484_25</name>
    <name evidence="5" type="ORF">UFOVP1577_31</name>
    <name evidence="1" type="ORF">UFOVP961_93</name>
</gene>
<evidence type="ECO:0000313" key="1">
    <source>
        <dbReference type="EMBL" id="CAB4174889.1"/>
    </source>
</evidence>
<sequence length="64" mass="7462">MSTRERLKELMRPIEEAVLHCDDPTDLLLLACGMMQHVREIFDSTIGVEGRKIMFEGEKNENKR</sequence>
<name>A0A6J5R078_9CAUD</name>
<proteinExistence type="predicted"/>
<dbReference type="EMBL" id="LR796912">
    <property type="protein sequence ID" value="CAB4174889.1"/>
    <property type="molecule type" value="Genomic_DNA"/>
</dbReference>
<organism evidence="2">
    <name type="scientific">uncultured Caudovirales phage</name>
    <dbReference type="NCBI Taxonomy" id="2100421"/>
    <lineage>
        <taxon>Viruses</taxon>
        <taxon>Duplodnaviria</taxon>
        <taxon>Heunggongvirae</taxon>
        <taxon>Uroviricota</taxon>
        <taxon>Caudoviricetes</taxon>
        <taxon>Peduoviridae</taxon>
        <taxon>Maltschvirus</taxon>
        <taxon>Maltschvirus maltsch</taxon>
    </lineage>
</organism>
<protein>
    <submittedName>
        <fullName evidence="2">Uncharacterized protein</fullName>
    </submittedName>
</protein>